<proteinExistence type="inferred from homology"/>
<dbReference type="GO" id="GO:0008168">
    <property type="term" value="F:methyltransferase activity"/>
    <property type="evidence" value="ECO:0007669"/>
    <property type="project" value="TreeGrafter"/>
</dbReference>
<evidence type="ECO:0000313" key="3">
    <source>
        <dbReference type="Proteomes" id="UP001431209"/>
    </source>
</evidence>
<reference evidence="2 3" key="1">
    <citation type="submission" date="2024-03" db="EMBL/GenBank/DDBJ databases">
        <title>The Acrasis kona genome and developmental transcriptomes reveal deep origins of eukaryotic multicellular pathways.</title>
        <authorList>
            <person name="Sheikh S."/>
            <person name="Fu C.-J."/>
            <person name="Brown M.W."/>
            <person name="Baldauf S.L."/>
        </authorList>
    </citation>
    <scope>NUCLEOTIDE SEQUENCE [LARGE SCALE GENOMIC DNA]</scope>
    <source>
        <strain evidence="2 3">ATCC MYA-3509</strain>
    </source>
</reference>
<dbReference type="PROSITE" id="PS51143">
    <property type="entry name" value="MT_A70"/>
    <property type="match status" value="1"/>
</dbReference>
<dbReference type="PANTHER" id="PTHR12829:SF8">
    <property type="entry name" value="CHROMOSOME UNDETERMINED SCAFFOLD_82, WHOLE GENOME SHOTGUN SEQUENCE"/>
    <property type="match status" value="1"/>
</dbReference>
<protein>
    <submittedName>
        <fullName evidence="2">Mettl3</fullName>
    </submittedName>
</protein>
<dbReference type="SUPFAM" id="SSF53335">
    <property type="entry name" value="S-adenosyl-L-methionine-dependent methyltransferases"/>
    <property type="match status" value="1"/>
</dbReference>
<evidence type="ECO:0000256" key="1">
    <source>
        <dbReference type="PROSITE-ProRule" id="PRU00489"/>
    </source>
</evidence>
<dbReference type="InterPro" id="IPR007757">
    <property type="entry name" value="MT-A70-like"/>
</dbReference>
<dbReference type="GO" id="GO:0036396">
    <property type="term" value="C:RNA N6-methyladenosine methyltransferase complex"/>
    <property type="evidence" value="ECO:0007669"/>
    <property type="project" value="TreeGrafter"/>
</dbReference>
<sequence length="441" mass="51525">MSRPSRRCKSASTAPAPASVTELDYYKNYVSHGYIGDDVPIEVIMRRFEVQEKMASLEEPLQDSPEEHIAFDLGLYEHCNVQSPIQEQLYDSGEEIIEDDEDADETFEVMNFGEDYDDNMEDLESDEYELYASYYIDDDEDEDGRRRYRKRQKIVNGGAKRKRPLISLSGSFGNFGIITTKKTSSKKDAYSVFQIDTSWAKTIKPLHQFVSTFTQDAEDEIETVICTYDLFEDDEEQITEKERKSDAAGRLRGDVYKVPQILDFDYGSLSKFNAVLIDPPWEKISVKDLSALPFKDFITDGYAFIWVEKQHIQGVLSLMSDNNFDYIENLCWVKENVNHMYRREDYPYLAGSHLTMLIFKKNNENTRRMDIRHQRNPDVVFDFFLEDFPREKPSYVYHMIETLLPAANGFLELWGSRFNKEGKKTNKLWTNLIEEGDKVYE</sequence>
<dbReference type="GO" id="GO:0005634">
    <property type="term" value="C:nucleus"/>
    <property type="evidence" value="ECO:0007669"/>
    <property type="project" value="TreeGrafter"/>
</dbReference>
<dbReference type="Proteomes" id="UP001431209">
    <property type="component" value="Unassembled WGS sequence"/>
</dbReference>
<dbReference type="AlphaFoldDB" id="A0AAW2ZJ95"/>
<accession>A0AAW2ZJ95</accession>
<name>A0AAW2ZJ95_9EUKA</name>
<evidence type="ECO:0000313" key="2">
    <source>
        <dbReference type="EMBL" id="KAL0488781.1"/>
    </source>
</evidence>
<comment type="caution">
    <text evidence="2">The sequence shown here is derived from an EMBL/GenBank/DDBJ whole genome shotgun (WGS) entry which is preliminary data.</text>
</comment>
<dbReference type="InterPro" id="IPR029063">
    <property type="entry name" value="SAM-dependent_MTases_sf"/>
</dbReference>
<comment type="similarity">
    <text evidence="1">Belongs to the MT-A70-like family.</text>
</comment>
<dbReference type="PANTHER" id="PTHR12829">
    <property type="entry name" value="N6-ADENOSINE-METHYLTRANSFERASE"/>
    <property type="match status" value="1"/>
</dbReference>
<dbReference type="EMBL" id="JAOPGA020001475">
    <property type="protein sequence ID" value="KAL0488781.1"/>
    <property type="molecule type" value="Genomic_DNA"/>
</dbReference>
<gene>
    <name evidence="2" type="ORF">AKO1_003844</name>
</gene>
<keyword evidence="3" id="KW-1185">Reference proteome</keyword>
<dbReference type="Pfam" id="PF05063">
    <property type="entry name" value="MT-A70"/>
    <property type="match status" value="1"/>
</dbReference>
<organism evidence="2 3">
    <name type="scientific">Acrasis kona</name>
    <dbReference type="NCBI Taxonomy" id="1008807"/>
    <lineage>
        <taxon>Eukaryota</taxon>
        <taxon>Discoba</taxon>
        <taxon>Heterolobosea</taxon>
        <taxon>Tetramitia</taxon>
        <taxon>Eutetramitia</taxon>
        <taxon>Acrasidae</taxon>
        <taxon>Acrasis</taxon>
    </lineage>
</organism>